<dbReference type="Proteomes" id="UP000275385">
    <property type="component" value="Unassembled WGS sequence"/>
</dbReference>
<dbReference type="Gene3D" id="3.40.50.410">
    <property type="entry name" value="von Willebrand factor, type A domain"/>
    <property type="match status" value="1"/>
</dbReference>
<dbReference type="PANTHER" id="PTHR34706">
    <property type="entry name" value="SLR1338 PROTEIN"/>
    <property type="match status" value="1"/>
</dbReference>
<dbReference type="PROSITE" id="PS50234">
    <property type="entry name" value="VWFA"/>
    <property type="match status" value="1"/>
</dbReference>
<evidence type="ECO:0000313" key="3">
    <source>
        <dbReference type="EMBL" id="RKU49535.1"/>
    </source>
</evidence>
<comment type="caution">
    <text evidence="3">The sequence shown here is derived from an EMBL/GenBank/DDBJ whole genome shotgun (WGS) entry which is preliminary data.</text>
</comment>
<proteinExistence type="predicted"/>
<dbReference type="InterPro" id="IPR029058">
    <property type="entry name" value="AB_hydrolase_fold"/>
</dbReference>
<accession>A0A420YP11</accession>
<sequence length="747" mass="83743">MVFTNPSYVTFTVRNLPLGTTEQDVQNHINSRVRGARPLVGAIIQEPTRPLCYTTVTIRQDTDKDWKDKLKGSTIYPVKSSENFQINVSQEFLGVTTLVEHEDAQFDFYFVHGLGGHAFKTWSQDSDKAVPPHMWPRDFLPNDVKEQPLDPNKPNGPKLRGRFSTIGYQANARNTWPATTTIERVAENFLIQIKTDRPEGSTRPMYFACHSLGGLVLCQALIQALHDDASQPGLREDVRSIFYQNNECLVKGVFFFGTPFSGSNLATYASLIVKAMNGNSALISSLRDHAEGLSTILGKFNQLRNQPATKIPILIAYEKKPMYGYKFVTQPDSAMASGSFNDVSSMGIDGDHRTMVKFESPQDQDYRTLSSLIIRMIQSTLSNPGPVTRNFARAPHLDNKDSEAFTARPPSRAATTSSITSVPPPYRSPSTYRPNRPTVLATHSEGDVVAGPDHAEHHDYYSWTRRDSKFQDAQPGLALSPSNLPISRLSITGPTNGQGPANHENTSAFNQLAQFDIVFLVDDTGSMVTQDCDGGETRWAELIQSMRYIVDLVCHYDKDGVDVHFLINSLKDEPEIREGQRVMTLLTKEVGPDEMGGGTYMQDQLWEILTRSIDKFEDYRRNLKYTPKPERPKKLNLIVITDGAADDKEEVEFTITSAAQRLDQLRAPPNQVGIQFLQIGKDVQAGKWLEFLDDSLHKMQGIRDIVDTRPWNNPEVVNQSFTKRLEQILLGAVSRLKDGEETVELHS</sequence>
<gene>
    <name evidence="3" type="ORF">DL546_009034</name>
</gene>
<feature type="region of interest" description="Disordered" evidence="1">
    <location>
        <begin position="397"/>
        <end position="436"/>
    </location>
</feature>
<evidence type="ECO:0000313" key="4">
    <source>
        <dbReference type="Proteomes" id="UP000275385"/>
    </source>
</evidence>
<dbReference type="InterPro" id="IPR036465">
    <property type="entry name" value="vWFA_dom_sf"/>
</dbReference>
<evidence type="ECO:0000259" key="2">
    <source>
        <dbReference type="PROSITE" id="PS50234"/>
    </source>
</evidence>
<organism evidence="3 4">
    <name type="scientific">Coniochaeta pulveracea</name>
    <dbReference type="NCBI Taxonomy" id="177199"/>
    <lineage>
        <taxon>Eukaryota</taxon>
        <taxon>Fungi</taxon>
        <taxon>Dikarya</taxon>
        <taxon>Ascomycota</taxon>
        <taxon>Pezizomycotina</taxon>
        <taxon>Sordariomycetes</taxon>
        <taxon>Sordariomycetidae</taxon>
        <taxon>Coniochaetales</taxon>
        <taxon>Coniochaetaceae</taxon>
        <taxon>Coniochaeta</taxon>
    </lineage>
</organism>
<keyword evidence="4" id="KW-1185">Reference proteome</keyword>
<dbReference type="PANTHER" id="PTHR34706:SF1">
    <property type="entry name" value="VWFA DOMAIN-CONTAINING PROTEIN"/>
    <property type="match status" value="1"/>
</dbReference>
<dbReference type="SUPFAM" id="SSF53474">
    <property type="entry name" value="alpha/beta-Hydrolases"/>
    <property type="match status" value="1"/>
</dbReference>
<protein>
    <recommendedName>
        <fullName evidence="2">VWFA domain-containing protein</fullName>
    </recommendedName>
</protein>
<dbReference type="OrthoDB" id="7464126at2759"/>
<dbReference type="SUPFAM" id="SSF53300">
    <property type="entry name" value="vWA-like"/>
    <property type="match status" value="1"/>
</dbReference>
<name>A0A420YP11_9PEZI</name>
<dbReference type="EMBL" id="QVQW01000001">
    <property type="protein sequence ID" value="RKU49535.1"/>
    <property type="molecule type" value="Genomic_DNA"/>
</dbReference>
<dbReference type="AlphaFoldDB" id="A0A420YP11"/>
<dbReference type="InterPro" id="IPR002035">
    <property type="entry name" value="VWF_A"/>
</dbReference>
<dbReference type="Gene3D" id="3.40.50.1820">
    <property type="entry name" value="alpha/beta hydrolase"/>
    <property type="match status" value="1"/>
</dbReference>
<feature type="domain" description="VWFA" evidence="2">
    <location>
        <begin position="516"/>
        <end position="725"/>
    </location>
</feature>
<evidence type="ECO:0000256" key="1">
    <source>
        <dbReference type="SAM" id="MobiDB-lite"/>
    </source>
</evidence>
<reference evidence="3 4" key="1">
    <citation type="submission" date="2018-08" db="EMBL/GenBank/DDBJ databases">
        <title>Draft genome of the lignicolous fungus Coniochaeta pulveracea.</title>
        <authorList>
            <person name="Borstlap C.J."/>
            <person name="De Witt R.N."/>
            <person name="Botha A."/>
            <person name="Volschenk H."/>
        </authorList>
    </citation>
    <scope>NUCLEOTIDE SEQUENCE [LARGE SCALE GENOMIC DNA]</scope>
    <source>
        <strain evidence="3 4">CAB683</strain>
    </source>
</reference>